<feature type="domain" description="HTH tetR-type" evidence="3">
    <location>
        <begin position="12"/>
        <end position="72"/>
    </location>
</feature>
<dbReference type="GO" id="GO:0003677">
    <property type="term" value="F:DNA binding"/>
    <property type="evidence" value="ECO:0007669"/>
    <property type="project" value="UniProtKB-UniRule"/>
</dbReference>
<reference evidence="4 5" key="1">
    <citation type="submission" date="2017-10" db="EMBL/GenBank/DDBJ databases">
        <title>Sequencing the genomes of 1000 actinobacteria strains.</title>
        <authorList>
            <person name="Klenk H.-P."/>
        </authorList>
    </citation>
    <scope>NUCLEOTIDE SEQUENCE [LARGE SCALE GENOMIC DNA]</scope>
    <source>
        <strain evidence="4 5">DSM 21798</strain>
    </source>
</reference>
<comment type="caution">
    <text evidence="4">The sequence shown here is derived from an EMBL/GenBank/DDBJ whole genome shotgun (WGS) entry which is preliminary data.</text>
</comment>
<dbReference type="Pfam" id="PF00440">
    <property type="entry name" value="TetR_N"/>
    <property type="match status" value="1"/>
</dbReference>
<feature type="DNA-binding region" description="H-T-H motif" evidence="2">
    <location>
        <begin position="35"/>
        <end position="54"/>
    </location>
</feature>
<dbReference type="AlphaFoldDB" id="A0A2A9DTV6"/>
<proteinExistence type="predicted"/>
<accession>A0A2A9DTV6</accession>
<dbReference type="InterPro" id="IPR041583">
    <property type="entry name" value="TetR_C_31"/>
</dbReference>
<dbReference type="EMBL" id="PDJE01000001">
    <property type="protein sequence ID" value="PFG29796.1"/>
    <property type="molecule type" value="Genomic_DNA"/>
</dbReference>
<dbReference type="Gene3D" id="1.10.357.10">
    <property type="entry name" value="Tetracycline Repressor, domain 2"/>
    <property type="match status" value="1"/>
</dbReference>
<dbReference type="InterPro" id="IPR001647">
    <property type="entry name" value="HTH_TetR"/>
</dbReference>
<organism evidence="4 5">
    <name type="scientific">Paramicrobacterium agarici</name>
    <dbReference type="NCBI Taxonomy" id="630514"/>
    <lineage>
        <taxon>Bacteria</taxon>
        <taxon>Bacillati</taxon>
        <taxon>Actinomycetota</taxon>
        <taxon>Actinomycetes</taxon>
        <taxon>Micrococcales</taxon>
        <taxon>Microbacteriaceae</taxon>
        <taxon>Paramicrobacterium</taxon>
    </lineage>
</organism>
<dbReference type="RefSeq" id="WP_098406332.1">
    <property type="nucleotide sequence ID" value="NZ_PDJE01000001.1"/>
</dbReference>
<sequence length="193" mass="21280">MSDTKNGRTDYGTGKEALIRAAIRAVATGGLRRLTYRSVAAEAGVAHGLVVHHFGSIQNLLHEALRFAATESLALSSFYPPVDTVDEFAEGLAELAEKDAAVQAFQYELVLESRRDPALVPEIEAYHAQYRAAIHRQLHHFGLRDEALTDLVWATLDGIVFQQTALGRTETSRASLERLRSLLRGLMSERAHS</sequence>
<dbReference type="InterPro" id="IPR036271">
    <property type="entry name" value="Tet_transcr_reg_TetR-rel_C_sf"/>
</dbReference>
<evidence type="ECO:0000313" key="5">
    <source>
        <dbReference type="Proteomes" id="UP000221369"/>
    </source>
</evidence>
<dbReference type="InterPro" id="IPR009057">
    <property type="entry name" value="Homeodomain-like_sf"/>
</dbReference>
<name>A0A2A9DTV6_9MICO</name>
<keyword evidence="5" id="KW-1185">Reference proteome</keyword>
<evidence type="ECO:0000313" key="4">
    <source>
        <dbReference type="EMBL" id="PFG29796.1"/>
    </source>
</evidence>
<keyword evidence="1 2" id="KW-0238">DNA-binding</keyword>
<dbReference type="Pfam" id="PF17940">
    <property type="entry name" value="TetR_C_31"/>
    <property type="match status" value="1"/>
</dbReference>
<evidence type="ECO:0000259" key="3">
    <source>
        <dbReference type="PROSITE" id="PS50977"/>
    </source>
</evidence>
<dbReference type="SUPFAM" id="SSF46689">
    <property type="entry name" value="Homeodomain-like"/>
    <property type="match status" value="1"/>
</dbReference>
<protein>
    <submittedName>
        <fullName evidence="4">TetR family transcriptional regulator</fullName>
    </submittedName>
</protein>
<dbReference type="PROSITE" id="PS50977">
    <property type="entry name" value="HTH_TETR_2"/>
    <property type="match status" value="1"/>
</dbReference>
<gene>
    <name evidence="4" type="ORF">ATJ78_0711</name>
</gene>
<dbReference type="Proteomes" id="UP000221369">
    <property type="component" value="Unassembled WGS sequence"/>
</dbReference>
<evidence type="ECO:0000256" key="2">
    <source>
        <dbReference type="PROSITE-ProRule" id="PRU00335"/>
    </source>
</evidence>
<evidence type="ECO:0000256" key="1">
    <source>
        <dbReference type="ARBA" id="ARBA00023125"/>
    </source>
</evidence>
<dbReference type="SUPFAM" id="SSF48498">
    <property type="entry name" value="Tetracyclin repressor-like, C-terminal domain"/>
    <property type="match status" value="1"/>
</dbReference>